<comment type="caution">
    <text evidence="2">The sequence shown here is derived from an EMBL/GenBank/DDBJ whole genome shotgun (WGS) entry which is preliminary data.</text>
</comment>
<reference evidence="2" key="1">
    <citation type="submission" date="2022-08" db="EMBL/GenBank/DDBJ databases">
        <authorList>
            <person name="Gutierrez-Valencia J."/>
        </authorList>
    </citation>
    <scope>NUCLEOTIDE SEQUENCE</scope>
</reference>
<proteinExistence type="predicted"/>
<organism evidence="2 3">
    <name type="scientific">Linum tenue</name>
    <dbReference type="NCBI Taxonomy" id="586396"/>
    <lineage>
        <taxon>Eukaryota</taxon>
        <taxon>Viridiplantae</taxon>
        <taxon>Streptophyta</taxon>
        <taxon>Embryophyta</taxon>
        <taxon>Tracheophyta</taxon>
        <taxon>Spermatophyta</taxon>
        <taxon>Magnoliopsida</taxon>
        <taxon>eudicotyledons</taxon>
        <taxon>Gunneridae</taxon>
        <taxon>Pentapetalae</taxon>
        <taxon>rosids</taxon>
        <taxon>fabids</taxon>
        <taxon>Malpighiales</taxon>
        <taxon>Linaceae</taxon>
        <taxon>Linum</taxon>
    </lineage>
</organism>
<sequence length="57" mass="6250">MIVCKVANQRSSSPVLHEALLKGIRGNVIPPGELWKSRDRRGQPCNTMSTLTSSISE</sequence>
<dbReference type="AlphaFoldDB" id="A0AAV0KQ76"/>
<keyword evidence="3" id="KW-1185">Reference proteome</keyword>
<feature type="region of interest" description="Disordered" evidence="1">
    <location>
        <begin position="35"/>
        <end position="57"/>
    </location>
</feature>
<protein>
    <submittedName>
        <fullName evidence="2">Uncharacterized protein</fullName>
    </submittedName>
</protein>
<name>A0AAV0KQ76_9ROSI</name>
<feature type="compositionally biased region" description="Polar residues" evidence="1">
    <location>
        <begin position="44"/>
        <end position="57"/>
    </location>
</feature>
<gene>
    <name evidence="2" type="ORF">LITE_LOCUS19716</name>
</gene>
<dbReference type="Proteomes" id="UP001154282">
    <property type="component" value="Unassembled WGS sequence"/>
</dbReference>
<evidence type="ECO:0000313" key="3">
    <source>
        <dbReference type="Proteomes" id="UP001154282"/>
    </source>
</evidence>
<accession>A0AAV0KQ76</accession>
<dbReference type="EMBL" id="CAMGYJ010000005">
    <property type="protein sequence ID" value="CAI0423925.1"/>
    <property type="molecule type" value="Genomic_DNA"/>
</dbReference>
<evidence type="ECO:0000313" key="2">
    <source>
        <dbReference type="EMBL" id="CAI0423925.1"/>
    </source>
</evidence>
<evidence type="ECO:0000256" key="1">
    <source>
        <dbReference type="SAM" id="MobiDB-lite"/>
    </source>
</evidence>